<evidence type="ECO:0000313" key="5">
    <source>
        <dbReference type="EMBL" id="PHQ51911.1"/>
    </source>
</evidence>
<dbReference type="InterPro" id="IPR000772">
    <property type="entry name" value="Ricin_B_lectin"/>
</dbReference>
<protein>
    <submittedName>
        <fullName evidence="5">Uncharacterized protein</fullName>
    </submittedName>
</protein>
<name>A0A2G1XL57_STRCJ</name>
<organism evidence="5 6">
    <name type="scientific">Streptomyces cinnamoneus</name>
    <name type="common">Streptoverticillium cinnamoneum</name>
    <dbReference type="NCBI Taxonomy" id="53446"/>
    <lineage>
        <taxon>Bacteria</taxon>
        <taxon>Bacillati</taxon>
        <taxon>Actinomycetota</taxon>
        <taxon>Actinomycetes</taxon>
        <taxon>Kitasatosporales</taxon>
        <taxon>Streptomycetaceae</taxon>
        <taxon>Streptomyces</taxon>
        <taxon>Streptomyces cinnamoneus group</taxon>
    </lineage>
</organism>
<sequence length="632" mass="69633">MRLPLPPSRAKARSGPHRSRLTATFASALLAAGLLVGAAPGPGGSTARADERPAKTAASPNNGSLPFATYNMQGSDHGLRWGGEVGPLTMHHPVVALQEVGNGPPTAAHQRHGVGESIPIPGLFPAGLPDHVNHTVWRYRHHTRQVYYLQTDPQRDSTTGRDRWRGGRVNLAVVTQTRADEVRVIENPLYNRDEPRNEYRYRRALGVRIGNTVYYNVHARGADVAPLLRQIRAAARAGENWVMVGDFNLDIRNRTDRQAREQSLHLRPDEQLARTGRSTHQRGGELDYAITRGTPRFNADIPAGRGSDHYPVQFEPAPTPVPAAPDGPVHNFSSAFENARTGLALDVDNNNRVTTRLQAYNARQRFRVDTVRGHWYRFARGNSPRAASGALAGRAALAAGETCPGVNPFFPMSSILMLSCESPGAQWHSEDPGAPGGPLRWHNSLYPNLCLTGTKNEQPVVAFPCGDMPEQQWWDNSRAVPERAWEDSDAQVRLRAWNGLYLDNFGGSNRDGTPLTTRWPDNVKTQRWDIEYAGSGDNLVRLKGRGSGRCVDVLDSVQPRPGEPSVLHDCTGRGSKTDGTGHRWQAETFGDGTLRFRNEAAHLCLVPSARETGYVTIENCNDDARQRWTIVP</sequence>
<feature type="domain" description="Endonuclease/exonuclease/phosphatase" evidence="4">
    <location>
        <begin position="69"/>
        <end position="309"/>
    </location>
</feature>
<reference evidence="5 6" key="1">
    <citation type="journal article" date="2017" name="Biochemistry">
        <title>Identification of the Biosynthetic Pathway for the Antibiotic Bicyclomycin.</title>
        <authorList>
            <person name="Patteson J."/>
            <person name="Cai W."/>
            <person name="Johnson R.A."/>
            <person name="Santa Maria K."/>
            <person name="Li B."/>
        </authorList>
    </citation>
    <scope>NUCLEOTIDE SEQUENCE [LARGE SCALE GENOMIC DNA]</scope>
    <source>
        <strain evidence="5 6">ATCC 21532</strain>
    </source>
</reference>
<dbReference type="Gene3D" id="3.60.10.10">
    <property type="entry name" value="Endonuclease/exonuclease/phosphatase"/>
    <property type="match status" value="1"/>
</dbReference>
<gene>
    <name evidence="5" type="ORF">BLA24_10675</name>
</gene>
<dbReference type="OrthoDB" id="3909050at2"/>
<dbReference type="Proteomes" id="UP000222531">
    <property type="component" value="Unassembled WGS sequence"/>
</dbReference>
<dbReference type="InterPro" id="IPR036691">
    <property type="entry name" value="Endo/exonu/phosph_ase_sf"/>
</dbReference>
<evidence type="ECO:0000256" key="2">
    <source>
        <dbReference type="SAM" id="SignalP"/>
    </source>
</evidence>
<dbReference type="InterPro" id="IPR005135">
    <property type="entry name" value="Endo/exonuclease/phosphatase"/>
</dbReference>
<dbReference type="AlphaFoldDB" id="A0A2G1XL57"/>
<comment type="caution">
    <text evidence="5">The sequence shown here is derived from an EMBL/GenBank/DDBJ whole genome shotgun (WGS) entry which is preliminary data.</text>
</comment>
<feature type="signal peptide" evidence="2">
    <location>
        <begin position="1"/>
        <end position="38"/>
    </location>
</feature>
<evidence type="ECO:0000313" key="6">
    <source>
        <dbReference type="Proteomes" id="UP000222531"/>
    </source>
</evidence>
<dbReference type="SUPFAM" id="SSF50370">
    <property type="entry name" value="Ricin B-like lectins"/>
    <property type="match status" value="2"/>
</dbReference>
<dbReference type="Pfam" id="PF00652">
    <property type="entry name" value="Ricin_B_lectin"/>
    <property type="match status" value="1"/>
</dbReference>
<dbReference type="EMBL" id="NHZO01000128">
    <property type="protein sequence ID" value="PHQ51911.1"/>
    <property type="molecule type" value="Genomic_DNA"/>
</dbReference>
<evidence type="ECO:0000259" key="3">
    <source>
        <dbReference type="Pfam" id="PF00652"/>
    </source>
</evidence>
<feature type="region of interest" description="Disordered" evidence="1">
    <location>
        <begin position="42"/>
        <end position="65"/>
    </location>
</feature>
<dbReference type="Pfam" id="PF03372">
    <property type="entry name" value="Exo_endo_phos"/>
    <property type="match status" value="1"/>
</dbReference>
<dbReference type="RefSeq" id="WP_099198809.1">
    <property type="nucleotide sequence ID" value="NZ_NHZO01000128.1"/>
</dbReference>
<dbReference type="InterPro" id="IPR035992">
    <property type="entry name" value="Ricin_B-like_lectins"/>
</dbReference>
<evidence type="ECO:0000256" key="1">
    <source>
        <dbReference type="SAM" id="MobiDB-lite"/>
    </source>
</evidence>
<keyword evidence="2" id="KW-0732">Signal</keyword>
<evidence type="ECO:0000259" key="4">
    <source>
        <dbReference type="Pfam" id="PF03372"/>
    </source>
</evidence>
<feature type="domain" description="Ricin B lectin" evidence="3">
    <location>
        <begin position="540"/>
        <end position="630"/>
    </location>
</feature>
<dbReference type="Gene3D" id="2.80.10.50">
    <property type="match status" value="2"/>
</dbReference>
<keyword evidence="6" id="KW-1185">Reference proteome</keyword>
<dbReference type="SUPFAM" id="SSF56219">
    <property type="entry name" value="DNase I-like"/>
    <property type="match status" value="1"/>
</dbReference>
<accession>A0A2G1XL57</accession>
<proteinExistence type="predicted"/>
<dbReference type="CDD" id="cd00161">
    <property type="entry name" value="beta-trefoil_Ricin-like"/>
    <property type="match status" value="2"/>
</dbReference>
<dbReference type="PROSITE" id="PS50231">
    <property type="entry name" value="RICIN_B_LECTIN"/>
    <property type="match status" value="1"/>
</dbReference>
<dbReference type="GO" id="GO:0003824">
    <property type="term" value="F:catalytic activity"/>
    <property type="evidence" value="ECO:0007669"/>
    <property type="project" value="InterPro"/>
</dbReference>
<feature type="chain" id="PRO_5044381023" evidence="2">
    <location>
        <begin position="39"/>
        <end position="632"/>
    </location>
</feature>